<evidence type="ECO:0000256" key="1">
    <source>
        <dbReference type="SAM" id="MobiDB-lite"/>
    </source>
</evidence>
<feature type="compositionally biased region" description="Polar residues" evidence="1">
    <location>
        <begin position="7"/>
        <end position="16"/>
    </location>
</feature>
<organism evidence="2 3">
    <name type="scientific">Puccinia coronata f. sp. avenae</name>
    <dbReference type="NCBI Taxonomy" id="200324"/>
    <lineage>
        <taxon>Eukaryota</taxon>
        <taxon>Fungi</taxon>
        <taxon>Dikarya</taxon>
        <taxon>Basidiomycota</taxon>
        <taxon>Pucciniomycotina</taxon>
        <taxon>Pucciniomycetes</taxon>
        <taxon>Pucciniales</taxon>
        <taxon>Pucciniaceae</taxon>
        <taxon>Puccinia</taxon>
    </lineage>
</organism>
<feature type="compositionally biased region" description="Polar residues" evidence="1">
    <location>
        <begin position="162"/>
        <end position="196"/>
    </location>
</feature>
<name>A0A2N5TCR9_9BASI</name>
<dbReference type="Proteomes" id="UP000235392">
    <property type="component" value="Unassembled WGS sequence"/>
</dbReference>
<evidence type="ECO:0008006" key="4">
    <source>
        <dbReference type="Google" id="ProtNLM"/>
    </source>
</evidence>
<dbReference type="EMBL" id="PGCI01000638">
    <property type="protein sequence ID" value="PLW23276.1"/>
    <property type="molecule type" value="Genomic_DNA"/>
</dbReference>
<feature type="region of interest" description="Disordered" evidence="1">
    <location>
        <begin position="418"/>
        <end position="438"/>
    </location>
</feature>
<comment type="caution">
    <text evidence="2">The sequence shown here is derived from an EMBL/GenBank/DDBJ whole genome shotgun (WGS) entry which is preliminary data.</text>
</comment>
<reference evidence="2 3" key="1">
    <citation type="submission" date="2017-11" db="EMBL/GenBank/DDBJ databases">
        <title>De novo assembly and phasing of dikaryotic genomes from two isolates of Puccinia coronata f. sp. avenae, the causal agent of oat crown rust.</title>
        <authorList>
            <person name="Miller M.E."/>
            <person name="Zhang Y."/>
            <person name="Omidvar V."/>
            <person name="Sperschneider J."/>
            <person name="Schwessinger B."/>
            <person name="Raley C."/>
            <person name="Palmer J.M."/>
            <person name="Garnica D."/>
            <person name="Upadhyaya N."/>
            <person name="Rathjen J."/>
            <person name="Taylor J.M."/>
            <person name="Park R.F."/>
            <person name="Dodds P.N."/>
            <person name="Hirsch C.D."/>
            <person name="Kianian S.F."/>
            <person name="Figueroa M."/>
        </authorList>
    </citation>
    <scope>NUCLEOTIDE SEQUENCE [LARGE SCALE GENOMIC DNA]</scope>
    <source>
        <strain evidence="2">12SD80</strain>
    </source>
</reference>
<evidence type="ECO:0000313" key="3">
    <source>
        <dbReference type="Proteomes" id="UP000235392"/>
    </source>
</evidence>
<accession>A0A2N5TCR9</accession>
<gene>
    <name evidence="2" type="ORF">PCASD_16424</name>
</gene>
<proteinExistence type="predicted"/>
<sequence>MKRTLSRELQPQTRITNLPPPLTSDFTTPADKTNNHRRNLIQQKNNGESEDEKSPSPSKQSISEWFDHPLTPPEEQHAPSLFDGTAHLVECQNHRRAAFCSQYGEQQAPNDLCDPLLLSETAIPFPTSQTATGIPSSQRPAVIPLAQTPQVGRLLAWTNRSQTTSQSMRTATGVPSSQTPTVIPSSQAALGDSSSPPGDRLSDQSNRAQTTSQSTTTTVPSQANIPINIEFLFYITSETQPATNPCKRRQGAIPTPRAKKIESEPDKLVLQWDPANTDLDSLKEAVLNCLKTQEDQSLGIFAQNQDREGNIYWYVVIPHGGSFAATHKRRLDSQSNFAKFVQVAMDTPESRKIVCRLVQKDPKVLAQRASAYSQLNKIHASTSLQGPSAPSIEPSDGAQAAATNADLVQQIYAMNEPCERPTGSHKKQRKNPGLVTLTQPPKSDVFVFKTQSKEVESSSSLLSHPNVQQIPPNPSFPFPMANWPFMNSMPNMFNLPISTTPSHTPNYMTSAMCATQQWSPQPVPAPIQASTSTAPPEMPSTPPMDSSIDKFLNFAHVDLDAPQLCEAMKKLGITHWSMFRYFTSEELVNAGLAPGPAQAIARAANQYEHHFKRQRRN</sequence>
<feature type="region of interest" description="Disordered" evidence="1">
    <location>
        <begin position="162"/>
        <end position="221"/>
    </location>
</feature>
<feature type="region of interest" description="Disordered" evidence="1">
    <location>
        <begin position="521"/>
        <end position="545"/>
    </location>
</feature>
<feature type="region of interest" description="Disordered" evidence="1">
    <location>
        <begin position="1"/>
        <end position="79"/>
    </location>
</feature>
<protein>
    <recommendedName>
        <fullName evidence="4">SAM domain-containing protein</fullName>
    </recommendedName>
</protein>
<evidence type="ECO:0000313" key="2">
    <source>
        <dbReference type="EMBL" id="PLW23276.1"/>
    </source>
</evidence>
<feature type="compositionally biased region" description="Low complexity" evidence="1">
    <location>
        <begin position="209"/>
        <end position="218"/>
    </location>
</feature>
<dbReference type="AlphaFoldDB" id="A0A2N5TCR9"/>